<geneLocation type="plasmid" evidence="2 3">
    <name>pMM35_01</name>
</geneLocation>
<reference evidence="2" key="1">
    <citation type="submission" date="2020-09" db="EMBL/GenBank/DDBJ databases">
        <title>New species isolated from human feces.</title>
        <authorList>
            <person name="Kitahara M."/>
            <person name="Shigeno Y."/>
            <person name="Shime M."/>
            <person name="Matsumoto Y."/>
            <person name="Nakamura S."/>
            <person name="Motooka D."/>
            <person name="Fukuoka S."/>
            <person name="Nishikawa H."/>
            <person name="Benno Y."/>
        </authorList>
    </citation>
    <scope>NUCLEOTIDE SEQUENCE</scope>
    <source>
        <strain evidence="2">MM35</strain>
        <plasmid evidence="2">pMM35_01</plasmid>
    </source>
</reference>
<dbReference type="KEGG" id="vfa:MM35RIKEN_16320"/>
<evidence type="ECO:0000256" key="1">
    <source>
        <dbReference type="SAM" id="Phobius"/>
    </source>
</evidence>
<dbReference type="Proteomes" id="UP000681343">
    <property type="component" value="Plasmid pMM35_01"/>
</dbReference>
<keyword evidence="2" id="KW-0614">Plasmid</keyword>
<organism evidence="2 3">
    <name type="scientific">Vescimonas fastidiosa</name>
    <dbReference type="NCBI Taxonomy" id="2714353"/>
    <lineage>
        <taxon>Bacteria</taxon>
        <taxon>Bacillati</taxon>
        <taxon>Bacillota</taxon>
        <taxon>Clostridia</taxon>
        <taxon>Eubacteriales</taxon>
        <taxon>Oscillospiraceae</taxon>
        <taxon>Vescimonas</taxon>
    </lineage>
</organism>
<evidence type="ECO:0000313" key="3">
    <source>
        <dbReference type="Proteomes" id="UP000681343"/>
    </source>
</evidence>
<name>A0A810PUJ8_9FIRM</name>
<gene>
    <name evidence="2" type="ORF">MM35RIKEN_16320</name>
</gene>
<proteinExistence type="predicted"/>
<accession>A0A810PUJ8</accession>
<keyword evidence="3" id="KW-1185">Reference proteome</keyword>
<dbReference type="AlphaFoldDB" id="A0A810PUJ8"/>
<dbReference type="RefSeq" id="WP_212821033.1">
    <property type="nucleotide sequence ID" value="NZ_AP023416.1"/>
</dbReference>
<evidence type="ECO:0000313" key="2">
    <source>
        <dbReference type="EMBL" id="BCK79440.1"/>
    </source>
</evidence>
<keyword evidence="1" id="KW-0812">Transmembrane</keyword>
<feature type="transmembrane region" description="Helical" evidence="1">
    <location>
        <begin position="6"/>
        <end position="26"/>
    </location>
</feature>
<dbReference type="EMBL" id="AP023416">
    <property type="protein sequence ID" value="BCK79440.1"/>
    <property type="molecule type" value="Genomic_DNA"/>
</dbReference>
<protein>
    <submittedName>
        <fullName evidence="2">Uncharacterized protein</fullName>
    </submittedName>
</protein>
<sequence length="119" mass="12709">MSISWGEIGVSAFSVLASAGVSVYISKRTAKAEIEKLRAIWAHEKEAACDSDFDAMVAAVSLYAKYPAPANFQSATNAVGIYRAKATGETAEKVDELSRLIVRECPNRAAVSRPAASRN</sequence>
<keyword evidence="1" id="KW-0472">Membrane</keyword>
<keyword evidence="1" id="KW-1133">Transmembrane helix</keyword>